<dbReference type="InterPro" id="IPR036388">
    <property type="entry name" value="WH-like_DNA-bd_sf"/>
</dbReference>
<dbReference type="Pfam" id="PF00126">
    <property type="entry name" value="HTH_1"/>
    <property type="match status" value="1"/>
</dbReference>
<dbReference type="InterPro" id="IPR000847">
    <property type="entry name" value="LysR_HTH_N"/>
</dbReference>
<dbReference type="InterPro" id="IPR005119">
    <property type="entry name" value="LysR_subst-bd"/>
</dbReference>
<dbReference type="Pfam" id="PF03466">
    <property type="entry name" value="LysR_substrate"/>
    <property type="match status" value="1"/>
</dbReference>
<evidence type="ECO:0000256" key="4">
    <source>
        <dbReference type="ARBA" id="ARBA00023163"/>
    </source>
</evidence>
<feature type="domain" description="HTH lysR-type" evidence="5">
    <location>
        <begin position="1"/>
        <end position="59"/>
    </location>
</feature>
<dbReference type="Gene3D" id="3.40.190.10">
    <property type="entry name" value="Periplasmic binding protein-like II"/>
    <property type="match status" value="2"/>
</dbReference>
<dbReference type="InterPro" id="IPR011991">
    <property type="entry name" value="ArsR-like_HTH"/>
</dbReference>
<reference evidence="6 7" key="1">
    <citation type="submission" date="2018-06" db="EMBL/GenBank/DDBJ databases">
        <title>Azoarcus communis strain SWub3 genome.</title>
        <authorList>
            <person name="Zorraquino Salvo V."/>
            <person name="Toubiana D."/>
            <person name="Blumwald E."/>
        </authorList>
    </citation>
    <scope>NUCLEOTIDE SEQUENCE [LARGE SCALE GENOMIC DNA]</scope>
    <source>
        <strain evidence="6 7">SWub3</strain>
    </source>
</reference>
<keyword evidence="4" id="KW-0804">Transcription</keyword>
<comment type="similarity">
    <text evidence="1">Belongs to the LysR transcriptional regulatory family.</text>
</comment>
<keyword evidence="7" id="KW-1185">Reference proteome</keyword>
<dbReference type="InterPro" id="IPR036390">
    <property type="entry name" value="WH_DNA-bd_sf"/>
</dbReference>
<name>A0A323V7Z8_9RHOO</name>
<evidence type="ECO:0000256" key="1">
    <source>
        <dbReference type="ARBA" id="ARBA00009437"/>
    </source>
</evidence>
<dbReference type="GO" id="GO:0000976">
    <property type="term" value="F:transcription cis-regulatory region binding"/>
    <property type="evidence" value="ECO:0007669"/>
    <property type="project" value="TreeGrafter"/>
</dbReference>
<evidence type="ECO:0000256" key="3">
    <source>
        <dbReference type="ARBA" id="ARBA00023125"/>
    </source>
</evidence>
<dbReference type="NCBIfam" id="NF009327">
    <property type="entry name" value="PRK12684.1"/>
    <property type="match status" value="1"/>
</dbReference>
<dbReference type="GO" id="GO:0019344">
    <property type="term" value="P:cysteine biosynthetic process"/>
    <property type="evidence" value="ECO:0007669"/>
    <property type="project" value="TreeGrafter"/>
</dbReference>
<dbReference type="PRINTS" id="PR00039">
    <property type="entry name" value="HTHLYSR"/>
</dbReference>
<organism evidence="6 7">
    <name type="scientific">Parazoarcus communis SWub3 = DSM 12120</name>
    <dbReference type="NCBI Taxonomy" id="1121029"/>
    <lineage>
        <taxon>Bacteria</taxon>
        <taxon>Pseudomonadati</taxon>
        <taxon>Pseudomonadota</taxon>
        <taxon>Betaproteobacteria</taxon>
        <taxon>Rhodocyclales</taxon>
        <taxon>Zoogloeaceae</taxon>
        <taxon>Parazoarcus</taxon>
    </lineage>
</organism>
<dbReference type="PANTHER" id="PTHR30126">
    <property type="entry name" value="HTH-TYPE TRANSCRIPTIONAL REGULATOR"/>
    <property type="match status" value="1"/>
</dbReference>
<dbReference type="SUPFAM" id="SSF53850">
    <property type="entry name" value="Periplasmic binding protein-like II"/>
    <property type="match status" value="1"/>
</dbReference>
<dbReference type="SUPFAM" id="SSF46785">
    <property type="entry name" value="Winged helix' DNA-binding domain"/>
    <property type="match status" value="1"/>
</dbReference>
<dbReference type="OrthoDB" id="5297026at2"/>
<comment type="caution">
    <text evidence="6">The sequence shown here is derived from an EMBL/GenBank/DDBJ whole genome shotgun (WGS) entry which is preliminary data.</text>
</comment>
<evidence type="ECO:0000256" key="2">
    <source>
        <dbReference type="ARBA" id="ARBA00023015"/>
    </source>
</evidence>
<evidence type="ECO:0000313" key="6">
    <source>
        <dbReference type="EMBL" id="PZA16308.1"/>
    </source>
</evidence>
<gene>
    <name evidence="6" type="ORF">DNK49_11585</name>
</gene>
<evidence type="ECO:0000259" key="5">
    <source>
        <dbReference type="PROSITE" id="PS50931"/>
    </source>
</evidence>
<dbReference type="AlphaFoldDB" id="A0A323V7Z8"/>
<dbReference type="EMBL" id="QKOE01000007">
    <property type="protein sequence ID" value="PZA16308.1"/>
    <property type="molecule type" value="Genomic_DNA"/>
</dbReference>
<keyword evidence="2" id="KW-0805">Transcription regulation</keyword>
<dbReference type="Proteomes" id="UP000248259">
    <property type="component" value="Unassembled WGS sequence"/>
</dbReference>
<dbReference type="PANTHER" id="PTHR30126:SF6">
    <property type="entry name" value="HTH-TYPE TRANSCRIPTIONAL REGULATOR CYSB-RELATED"/>
    <property type="match status" value="1"/>
</dbReference>
<dbReference type="CDD" id="cd08413">
    <property type="entry name" value="PBP2_CysB_like"/>
    <property type="match status" value="1"/>
</dbReference>
<protein>
    <submittedName>
        <fullName evidence="6">Transcriptional regulator</fullName>
    </submittedName>
</protein>
<dbReference type="GO" id="GO:0003700">
    <property type="term" value="F:DNA-binding transcription factor activity"/>
    <property type="evidence" value="ECO:0007669"/>
    <property type="project" value="InterPro"/>
</dbReference>
<dbReference type="PROSITE" id="PS50931">
    <property type="entry name" value="HTH_LYSR"/>
    <property type="match status" value="1"/>
</dbReference>
<dbReference type="Gene3D" id="1.10.10.10">
    <property type="entry name" value="Winged helix-like DNA-binding domain superfamily/Winged helix DNA-binding domain"/>
    <property type="match status" value="1"/>
</dbReference>
<evidence type="ECO:0000313" key="7">
    <source>
        <dbReference type="Proteomes" id="UP000248259"/>
    </source>
</evidence>
<sequence>MNFQQLRIIRETVRRGFNLTEVANALFTSQSGVSKHIKDLEDELGVELFVRKGKRLLGLTEPGKELVVMVERMLLDAGNIKRLAEQYSKRDEGQLTVVTTHTQARYALPKVVTAFKRAYPKVHLKLHQGSPAEIVQLLLDGQADIGVATEALANVPELASFPYYSWHHSVIVPNGHPLQALPKLTLEAVADYPIITYHEGFTGRARIDNAFASAGLVPDVVMSALDADVIKTYVELGLGVGILASMAFVAGRDGDLVQLDSTHLFPENTTRIAVRRGHYLRGFAYRFIELCAPELTEARVIGALGKQGSEAD</sequence>
<accession>A0A323V7Z8</accession>
<proteinExistence type="inferred from homology"/>
<dbReference type="InterPro" id="IPR037423">
    <property type="entry name" value="CysB_PBP2"/>
</dbReference>
<keyword evidence="3" id="KW-0238">DNA-binding</keyword>
<dbReference type="RefSeq" id="WP_110524694.1">
    <property type="nucleotide sequence ID" value="NZ_QKOE01000007.1"/>
</dbReference>
<dbReference type="CDD" id="cd00090">
    <property type="entry name" value="HTH_ARSR"/>
    <property type="match status" value="1"/>
</dbReference>